<reference evidence="1 2" key="1">
    <citation type="submission" date="2017-10" db="EMBL/GenBank/DDBJ databases">
        <title>The draft genome sequence of Lewinella marina KCTC 32374.</title>
        <authorList>
            <person name="Wang K."/>
        </authorList>
    </citation>
    <scope>NUCLEOTIDE SEQUENCE [LARGE SCALE GENOMIC DNA]</scope>
    <source>
        <strain evidence="1 2">MKG-38</strain>
    </source>
</reference>
<evidence type="ECO:0000313" key="1">
    <source>
        <dbReference type="EMBL" id="PHL00143.1"/>
    </source>
</evidence>
<comment type="caution">
    <text evidence="1">The sequence shown here is derived from an EMBL/GenBank/DDBJ whole genome shotgun (WGS) entry which is preliminary data.</text>
</comment>
<protein>
    <recommendedName>
        <fullName evidence="3">Lipocalin-like domain-containing protein</fullName>
    </recommendedName>
</protein>
<evidence type="ECO:0008006" key="3">
    <source>
        <dbReference type="Google" id="ProtNLM"/>
    </source>
</evidence>
<sequence length="128" mass="14228">MRFFLPLLLLSLLCAGCGSEPEVTAEEAVHLEGRWELTEARRDNVKTGLLDGLYFDFGPEGAFETNLLTGEAQSGSWEREGEQIITSGVELPLTYEIQALKPKALNLRARHEGFLFDFALERSAADPQ</sequence>
<evidence type="ECO:0000313" key="2">
    <source>
        <dbReference type="Proteomes" id="UP000226437"/>
    </source>
</evidence>
<name>A0A2G0CJJ3_9BACT</name>
<dbReference type="AlphaFoldDB" id="A0A2G0CJJ3"/>
<dbReference type="RefSeq" id="WP_099105122.1">
    <property type="nucleotide sequence ID" value="NZ_JAATJF010000001.1"/>
</dbReference>
<proteinExistence type="predicted"/>
<accession>A0A2G0CJJ3</accession>
<dbReference type="EMBL" id="PDLO01000001">
    <property type="protein sequence ID" value="PHL00143.1"/>
    <property type="molecule type" value="Genomic_DNA"/>
</dbReference>
<keyword evidence="2" id="KW-1185">Reference proteome</keyword>
<dbReference type="Proteomes" id="UP000226437">
    <property type="component" value="Unassembled WGS sequence"/>
</dbReference>
<organism evidence="1 2">
    <name type="scientific">Neolewinella marina</name>
    <dbReference type="NCBI Taxonomy" id="438751"/>
    <lineage>
        <taxon>Bacteria</taxon>
        <taxon>Pseudomonadati</taxon>
        <taxon>Bacteroidota</taxon>
        <taxon>Saprospiria</taxon>
        <taxon>Saprospirales</taxon>
        <taxon>Lewinellaceae</taxon>
        <taxon>Neolewinella</taxon>
    </lineage>
</organism>
<gene>
    <name evidence="1" type="ORF">CGL56_03630</name>
</gene>
<dbReference type="OrthoDB" id="1494861at2"/>